<evidence type="ECO:0000256" key="1">
    <source>
        <dbReference type="ARBA" id="ARBA00001033"/>
    </source>
</evidence>
<dbReference type="GO" id="GO:0000103">
    <property type="term" value="P:sulfate assimilation"/>
    <property type="evidence" value="ECO:0007669"/>
    <property type="project" value="TreeGrafter"/>
</dbReference>
<dbReference type="EMBL" id="JPSP01000004">
    <property type="protein sequence ID" value="KFF41697.1"/>
    <property type="molecule type" value="Genomic_DNA"/>
</dbReference>
<evidence type="ECO:0000256" key="8">
    <source>
        <dbReference type="PIRSR" id="PIRSR600760-2"/>
    </source>
</evidence>
<dbReference type="PROSITE" id="PS00629">
    <property type="entry name" value="IMP_1"/>
    <property type="match status" value="1"/>
</dbReference>
<dbReference type="Proteomes" id="UP000028922">
    <property type="component" value="Unassembled WGS sequence"/>
</dbReference>
<dbReference type="InterPro" id="IPR020583">
    <property type="entry name" value="Inositol_monoP_metal-BS"/>
</dbReference>
<name>A0A086CHN3_9CHRO</name>
<keyword evidence="5 8" id="KW-0460">Magnesium</keyword>
<organism evidence="9 10">
    <name type="scientific">Candidatus Atelocyanobacterium thalassa isolate SIO64986</name>
    <dbReference type="NCBI Taxonomy" id="1527444"/>
    <lineage>
        <taxon>Bacteria</taxon>
        <taxon>Bacillati</taxon>
        <taxon>Cyanobacteriota</taxon>
        <taxon>Cyanophyceae</taxon>
        <taxon>Oscillatoriophycideae</taxon>
        <taxon>Chroococcales</taxon>
        <taxon>Aphanothecaceae</taxon>
        <taxon>Candidatus Atelocyanobacterium</taxon>
        <taxon>Candidatus Atelocyanobacterium thalassae</taxon>
    </lineage>
</organism>
<gene>
    <name evidence="9" type="ORF">ucyna2_00573</name>
</gene>
<accession>A0A086CHN3</accession>
<dbReference type="PATRIC" id="fig|1527444.3.peg.551"/>
<comment type="cofactor">
    <cofactor evidence="8">
        <name>Mg(2+)</name>
        <dbReference type="ChEBI" id="CHEBI:18420"/>
    </cofactor>
</comment>
<feature type="binding site" evidence="8">
    <location>
        <position position="95"/>
    </location>
    <ligand>
        <name>Mg(2+)</name>
        <dbReference type="ChEBI" id="CHEBI:18420"/>
        <label>1</label>
        <note>catalytic</note>
    </ligand>
</feature>
<dbReference type="GO" id="GO:0052834">
    <property type="term" value="F:inositol monophosphate phosphatase activity"/>
    <property type="evidence" value="ECO:0007669"/>
    <property type="project" value="UniProtKB-EC"/>
</dbReference>
<evidence type="ECO:0000256" key="7">
    <source>
        <dbReference type="ARBA" id="ARBA00042530"/>
    </source>
</evidence>
<dbReference type="InterPro" id="IPR000760">
    <property type="entry name" value="Inositol_monophosphatase-like"/>
</dbReference>
<dbReference type="SUPFAM" id="SSF56655">
    <property type="entry name" value="Carbohydrate phosphatase"/>
    <property type="match status" value="1"/>
</dbReference>
<comment type="catalytic activity">
    <reaction evidence="1">
        <text>a myo-inositol phosphate + H2O = myo-inositol + phosphate</text>
        <dbReference type="Rhea" id="RHEA:24056"/>
        <dbReference type="ChEBI" id="CHEBI:15377"/>
        <dbReference type="ChEBI" id="CHEBI:17268"/>
        <dbReference type="ChEBI" id="CHEBI:43474"/>
        <dbReference type="ChEBI" id="CHEBI:84139"/>
        <dbReference type="EC" id="3.1.3.25"/>
    </reaction>
</comment>
<dbReference type="AlphaFoldDB" id="A0A086CHN3"/>
<dbReference type="Gene3D" id="3.30.540.10">
    <property type="entry name" value="Fructose-1,6-Bisphosphatase, subunit A, domain 1"/>
    <property type="match status" value="1"/>
</dbReference>
<dbReference type="PANTHER" id="PTHR43028">
    <property type="entry name" value="3'(2'),5'-BISPHOSPHATE NUCLEOTIDASE 1"/>
    <property type="match status" value="1"/>
</dbReference>
<dbReference type="eggNOG" id="COG1218">
    <property type="taxonomic scope" value="Bacteria"/>
</dbReference>
<evidence type="ECO:0000256" key="3">
    <source>
        <dbReference type="ARBA" id="ARBA00013106"/>
    </source>
</evidence>
<dbReference type="InterPro" id="IPR020550">
    <property type="entry name" value="Inositol_monophosphatase_CS"/>
</dbReference>
<evidence type="ECO:0000313" key="10">
    <source>
        <dbReference type="Proteomes" id="UP000028922"/>
    </source>
</evidence>
<evidence type="ECO:0000256" key="4">
    <source>
        <dbReference type="ARBA" id="ARBA00022723"/>
    </source>
</evidence>
<evidence type="ECO:0000256" key="2">
    <source>
        <dbReference type="ARBA" id="ARBA00001625"/>
    </source>
</evidence>
<feature type="binding site" evidence="8">
    <location>
        <position position="94"/>
    </location>
    <ligand>
        <name>Mg(2+)</name>
        <dbReference type="ChEBI" id="CHEBI:18420"/>
        <label>1</label>
        <note>catalytic</note>
    </ligand>
</feature>
<comment type="catalytic activity">
    <reaction evidence="2">
        <text>adenosine 3',5'-bisphosphate + H2O = AMP + phosphate</text>
        <dbReference type="Rhea" id="RHEA:10040"/>
        <dbReference type="ChEBI" id="CHEBI:15377"/>
        <dbReference type="ChEBI" id="CHEBI:43474"/>
        <dbReference type="ChEBI" id="CHEBI:58343"/>
        <dbReference type="ChEBI" id="CHEBI:456215"/>
        <dbReference type="EC" id="3.1.3.7"/>
    </reaction>
</comment>
<sequence length="287" mass="32595">MKLKEIETITRSIAWGAAKILHSYYCGKNKFKITESSQDGPTTTADIKSNNYILKNLQIFFPKDIFGYLSEENYKYDSHHSRIQKDWVWIIDPLDGTKEFINKTGEYALHIALAYQGRPVVAVVAIPETQTIYFATKGYGTFVEDLNHKITQIKVSNRNTIENLSLVVSKSHRNTRFQSLIDAFSIRDIVYMGSLGKKITTILEQKADVYISISGKSAPKDWDFAAPDLILTEAGGKFTYFNGDIPFYNRGDVSQWGNFIASNGYFHEALCEKSINSLNEIDKRVIV</sequence>
<dbReference type="GO" id="GO:0046872">
    <property type="term" value="F:metal ion binding"/>
    <property type="evidence" value="ECO:0007669"/>
    <property type="project" value="UniProtKB-KW"/>
</dbReference>
<dbReference type="InterPro" id="IPR050725">
    <property type="entry name" value="CysQ/Inositol_MonoPase"/>
</dbReference>
<dbReference type="GO" id="GO:0046854">
    <property type="term" value="P:phosphatidylinositol phosphate biosynthetic process"/>
    <property type="evidence" value="ECO:0007669"/>
    <property type="project" value="InterPro"/>
</dbReference>
<proteinExistence type="predicted"/>
<evidence type="ECO:0000256" key="5">
    <source>
        <dbReference type="ARBA" id="ARBA00022842"/>
    </source>
</evidence>
<dbReference type="GO" id="GO:0050427">
    <property type="term" value="P:3'-phosphoadenosine 5'-phosphosulfate metabolic process"/>
    <property type="evidence" value="ECO:0007669"/>
    <property type="project" value="TreeGrafter"/>
</dbReference>
<dbReference type="STRING" id="1527444.ucyna2_00573"/>
<keyword evidence="4 8" id="KW-0479">Metal-binding</keyword>
<dbReference type="Pfam" id="PF00459">
    <property type="entry name" value="Inositol_P"/>
    <property type="match status" value="1"/>
</dbReference>
<feature type="binding site" evidence="8">
    <location>
        <position position="71"/>
    </location>
    <ligand>
        <name>Mg(2+)</name>
        <dbReference type="ChEBI" id="CHEBI:18420"/>
        <label>1</label>
        <note>catalytic</note>
    </ligand>
</feature>
<reference evidence="9 10" key="1">
    <citation type="submission" date="2014-08" db="EMBL/GenBank/DDBJ databases">
        <title>Comparative genomics reveals surprising divergence of two closely related strains of uncultivated UCYN-A cyanobacteria.</title>
        <authorList>
            <person name="Bombar D."/>
            <person name="Heller P."/>
            <person name="Sanchez-Baracaldo P."/>
            <person name="Carter B.J."/>
            <person name="Zert J.P."/>
        </authorList>
    </citation>
    <scope>NUCLEOTIDE SEQUENCE [LARGE SCALE GENOMIC DNA]</scope>
</reference>
<dbReference type="Gene3D" id="3.40.190.80">
    <property type="match status" value="1"/>
</dbReference>
<dbReference type="GO" id="GO:0008441">
    <property type="term" value="F:3'(2'),5'-bisphosphate nucleotidase activity"/>
    <property type="evidence" value="ECO:0007669"/>
    <property type="project" value="UniProtKB-EC"/>
</dbReference>
<dbReference type="EC" id="3.1.3.25" evidence="3"/>
<dbReference type="PROSITE" id="PS00630">
    <property type="entry name" value="IMP_2"/>
    <property type="match status" value="1"/>
</dbReference>
<evidence type="ECO:0000313" key="9">
    <source>
        <dbReference type="EMBL" id="KFF41697.1"/>
    </source>
</evidence>
<dbReference type="CDD" id="cd01638">
    <property type="entry name" value="CysQ"/>
    <property type="match status" value="1"/>
</dbReference>
<protein>
    <recommendedName>
        <fullName evidence="3">inositol-phosphate phosphatase</fullName>
        <ecNumber evidence="3">3.1.3.25</ecNumber>
    </recommendedName>
    <alternativeName>
        <fullName evidence="6">3'(2'),5-bisphosphonucleoside 3'(2')-phosphohydrolase</fullName>
    </alternativeName>
    <alternativeName>
        <fullName evidence="7">DPNPase</fullName>
    </alternativeName>
</protein>
<dbReference type="PANTHER" id="PTHR43028:SF1">
    <property type="entry name" value="AMMONIUM TRANSPORT PROTEIN"/>
    <property type="match status" value="1"/>
</dbReference>
<keyword evidence="9" id="KW-0378">Hydrolase</keyword>
<feature type="binding site" evidence="8">
    <location>
        <position position="92"/>
    </location>
    <ligand>
        <name>Mg(2+)</name>
        <dbReference type="ChEBI" id="CHEBI:18420"/>
        <label>1</label>
        <note>catalytic</note>
    </ligand>
</feature>
<evidence type="ECO:0000256" key="6">
    <source>
        <dbReference type="ARBA" id="ARBA00041694"/>
    </source>
</evidence>
<feature type="binding site" evidence="8">
    <location>
        <position position="223"/>
    </location>
    <ligand>
        <name>Mg(2+)</name>
        <dbReference type="ChEBI" id="CHEBI:18420"/>
        <label>1</label>
        <note>catalytic</note>
    </ligand>
</feature>
<comment type="caution">
    <text evidence="9">The sequence shown here is derived from an EMBL/GenBank/DDBJ whole genome shotgun (WGS) entry which is preliminary data.</text>
</comment>
<dbReference type="PRINTS" id="PR00377">
    <property type="entry name" value="IMPHPHTASES"/>
</dbReference>